<sequence length="137" mass="14610">MPNWGTRRRQLPRPCLLAGFPYLGEGSGTMLPRERCCLPACRGYWSRWCRLCIGCAASHGQGGDSHCERSSSHSPPELGAQILGGDPEQQHPSTGRAGQSQGTGSPAASPGRPEEVRRVDLLSRPAASHCIKYTGGA</sequence>
<gene>
    <name evidence="2" type="ORF">NDU88_012042</name>
</gene>
<feature type="region of interest" description="Disordered" evidence="1">
    <location>
        <begin position="58"/>
        <end position="119"/>
    </location>
</feature>
<dbReference type="Proteomes" id="UP001066276">
    <property type="component" value="Chromosome 6"/>
</dbReference>
<dbReference type="AlphaFoldDB" id="A0AAV7R4U0"/>
<evidence type="ECO:0000256" key="1">
    <source>
        <dbReference type="SAM" id="MobiDB-lite"/>
    </source>
</evidence>
<reference evidence="2" key="1">
    <citation type="journal article" date="2022" name="bioRxiv">
        <title>Sequencing and chromosome-scale assembly of the giantPleurodeles waltlgenome.</title>
        <authorList>
            <person name="Brown T."/>
            <person name="Elewa A."/>
            <person name="Iarovenko S."/>
            <person name="Subramanian E."/>
            <person name="Araus A.J."/>
            <person name="Petzold A."/>
            <person name="Susuki M."/>
            <person name="Suzuki K.-i.T."/>
            <person name="Hayashi T."/>
            <person name="Toyoda A."/>
            <person name="Oliveira C."/>
            <person name="Osipova E."/>
            <person name="Leigh N.D."/>
            <person name="Simon A."/>
            <person name="Yun M.H."/>
        </authorList>
    </citation>
    <scope>NUCLEOTIDE SEQUENCE</scope>
    <source>
        <strain evidence="2">20211129_DDA</strain>
        <tissue evidence="2">Liver</tissue>
    </source>
</reference>
<name>A0AAV7R4U0_PLEWA</name>
<feature type="compositionally biased region" description="Polar residues" evidence="1">
    <location>
        <begin position="90"/>
        <end position="106"/>
    </location>
</feature>
<evidence type="ECO:0000313" key="3">
    <source>
        <dbReference type="Proteomes" id="UP001066276"/>
    </source>
</evidence>
<evidence type="ECO:0000313" key="2">
    <source>
        <dbReference type="EMBL" id="KAJ1145758.1"/>
    </source>
</evidence>
<proteinExistence type="predicted"/>
<keyword evidence="3" id="KW-1185">Reference proteome</keyword>
<accession>A0AAV7R4U0</accession>
<organism evidence="2 3">
    <name type="scientific">Pleurodeles waltl</name>
    <name type="common">Iberian ribbed newt</name>
    <dbReference type="NCBI Taxonomy" id="8319"/>
    <lineage>
        <taxon>Eukaryota</taxon>
        <taxon>Metazoa</taxon>
        <taxon>Chordata</taxon>
        <taxon>Craniata</taxon>
        <taxon>Vertebrata</taxon>
        <taxon>Euteleostomi</taxon>
        <taxon>Amphibia</taxon>
        <taxon>Batrachia</taxon>
        <taxon>Caudata</taxon>
        <taxon>Salamandroidea</taxon>
        <taxon>Salamandridae</taxon>
        <taxon>Pleurodelinae</taxon>
        <taxon>Pleurodeles</taxon>
    </lineage>
</organism>
<dbReference type="EMBL" id="JANPWB010000010">
    <property type="protein sequence ID" value="KAJ1145758.1"/>
    <property type="molecule type" value="Genomic_DNA"/>
</dbReference>
<protein>
    <submittedName>
        <fullName evidence="2">Uncharacterized protein</fullName>
    </submittedName>
</protein>
<comment type="caution">
    <text evidence="2">The sequence shown here is derived from an EMBL/GenBank/DDBJ whole genome shotgun (WGS) entry which is preliminary data.</text>
</comment>